<dbReference type="InterPro" id="IPR052782">
    <property type="entry name" value="Oocyte-zygote_transition_reg"/>
</dbReference>
<dbReference type="SUPFAM" id="SSF52799">
    <property type="entry name" value="(Phosphotyrosine protein) phosphatases II"/>
    <property type="match status" value="1"/>
</dbReference>
<dbReference type="PROSITE" id="PS50055">
    <property type="entry name" value="TYR_PHOSPHATASE_PTP"/>
    <property type="match status" value="1"/>
</dbReference>
<dbReference type="InterPro" id="IPR029021">
    <property type="entry name" value="Prot-tyrosine_phosphatase-like"/>
</dbReference>
<evidence type="ECO:0000259" key="2">
    <source>
        <dbReference type="PROSITE" id="PS50056"/>
    </source>
</evidence>
<feature type="domain" description="Tyrosine specific protein phosphatases" evidence="2">
    <location>
        <begin position="553"/>
        <end position="610"/>
    </location>
</feature>
<dbReference type="SMART" id="SM00404">
    <property type="entry name" value="PTPc_motif"/>
    <property type="match status" value="1"/>
</dbReference>
<dbReference type="WBParaSite" id="sdigi.contig68.g3517.t1">
    <property type="protein sequence ID" value="sdigi.contig68.g3517.t1"/>
    <property type="gene ID" value="sdigi.contig68.g3517"/>
</dbReference>
<accession>A0A915Q665</accession>
<dbReference type="InterPro" id="IPR000387">
    <property type="entry name" value="Tyr_Pase_dom"/>
</dbReference>
<dbReference type="Proteomes" id="UP000887581">
    <property type="component" value="Unplaced"/>
</dbReference>
<dbReference type="PANTHER" id="PTHR46163:SF7">
    <property type="entry name" value="PROTEIN TYROSINE PHOSPHATASE-LIKE PROTEIN EGG-3"/>
    <property type="match status" value="1"/>
</dbReference>
<proteinExistence type="predicted"/>
<evidence type="ECO:0000259" key="1">
    <source>
        <dbReference type="PROSITE" id="PS50055"/>
    </source>
</evidence>
<dbReference type="PANTHER" id="PTHR46163">
    <property type="entry name" value="TYROSINE-PROTEIN PHOSPHATASE-RELATED"/>
    <property type="match status" value="1"/>
</dbReference>
<dbReference type="Pfam" id="PF00102">
    <property type="entry name" value="Y_phosphatase"/>
    <property type="match status" value="1"/>
</dbReference>
<dbReference type="InterPro" id="IPR016130">
    <property type="entry name" value="Tyr_Pase_AS"/>
</dbReference>
<dbReference type="GO" id="GO:0004725">
    <property type="term" value="F:protein tyrosine phosphatase activity"/>
    <property type="evidence" value="ECO:0007669"/>
    <property type="project" value="InterPro"/>
</dbReference>
<dbReference type="CDD" id="cd00047">
    <property type="entry name" value="PTPc"/>
    <property type="match status" value="1"/>
</dbReference>
<name>A0A915Q665_9BILA</name>
<protein>
    <submittedName>
        <fullName evidence="4">Tyrosine-protein phosphatase domain-containing protein</fullName>
    </submittedName>
</protein>
<organism evidence="3 4">
    <name type="scientific">Setaria digitata</name>
    <dbReference type="NCBI Taxonomy" id="48799"/>
    <lineage>
        <taxon>Eukaryota</taxon>
        <taxon>Metazoa</taxon>
        <taxon>Ecdysozoa</taxon>
        <taxon>Nematoda</taxon>
        <taxon>Chromadorea</taxon>
        <taxon>Rhabditida</taxon>
        <taxon>Spirurina</taxon>
        <taxon>Spiruromorpha</taxon>
        <taxon>Filarioidea</taxon>
        <taxon>Setariidae</taxon>
        <taxon>Setaria</taxon>
    </lineage>
</organism>
<dbReference type="Gene3D" id="3.90.190.10">
    <property type="entry name" value="Protein tyrosine phosphatase superfamily"/>
    <property type="match status" value="1"/>
</dbReference>
<feature type="domain" description="Tyrosine-protein phosphatase" evidence="1">
    <location>
        <begin position="373"/>
        <end position="619"/>
    </location>
</feature>
<evidence type="ECO:0000313" key="3">
    <source>
        <dbReference type="Proteomes" id="UP000887581"/>
    </source>
</evidence>
<evidence type="ECO:0000313" key="4">
    <source>
        <dbReference type="WBParaSite" id="sdigi.contig68.g3517.t1"/>
    </source>
</evidence>
<sequence>MNQEIEFDLLTVSFKTLPHKTNTSSERSQSKNFVKISNFETQSAKYSHQGVITRSPMISVTTRSGDSLDSEGTSHLRRVRLLLSIRSFKSIEIARDASGEEWIQAVAEARYPSVVFPRNSSALKLADRLKIANYKSAQLKCGIVKREIEENPELMKAHLQELTERDMPGYGNDKKKNTTEEDRIGRPGAYTCLVQKKLLEQRLGSDTSDHSEPESNHYCCDFLLIEFEKTQSYVVDKELVNEMIEKSRRNVVLTEKLLYDIGVSSDFFTRNERVDLENARSFILYQRLTRNPEPSKWLENDELNYRNRNLEEFFTKDWDGNEIIKRMNEFNRNVQNDLDRVRLHDRFYNNIVMWEALIGSRKQIFIRTMIGGMERRFEILDNQVNHIVYTHHAFDQHLHLCRNKRIKCRDSTRVILHYPYGASYDFIHANYIQGGPLFNKFILTQAPMENTIGDFWRMVWQEKSPYIFMLISRKEKERCSQRIGDQMTHYELTIVNSAIDDFRMPLFRITYLTVIGPEGDKLYVEHWQGDMNNSDNVMLPLQLLRLARNCSYPTIIHCHLGISRSAALVASEICISCLLKGPSYKHCVQKAVQLLRAQRPFCIETPMQYIFVHRVVQKFLHDYVGDPNGFHAEYKEWIEARAVRPFIDDVEQVIPGYRMLSPRFDPDLIGLVRHRERPDYRRETHDCVGQMPLTLEDTPEKRFEELKLTKRYPRGNRYD</sequence>
<dbReference type="AlphaFoldDB" id="A0A915Q665"/>
<dbReference type="InterPro" id="IPR003595">
    <property type="entry name" value="Tyr_Pase_cat"/>
</dbReference>
<keyword evidence="3" id="KW-1185">Reference proteome</keyword>
<dbReference type="SMART" id="SM00194">
    <property type="entry name" value="PTPc"/>
    <property type="match status" value="1"/>
</dbReference>
<dbReference type="PROSITE" id="PS50056">
    <property type="entry name" value="TYR_PHOSPHATASE_2"/>
    <property type="match status" value="1"/>
</dbReference>
<reference evidence="4" key="1">
    <citation type="submission" date="2022-11" db="UniProtKB">
        <authorList>
            <consortium name="WormBaseParasite"/>
        </authorList>
    </citation>
    <scope>IDENTIFICATION</scope>
</reference>
<dbReference type="PRINTS" id="PR00700">
    <property type="entry name" value="PRTYPHPHTASE"/>
</dbReference>
<dbReference type="PROSITE" id="PS00383">
    <property type="entry name" value="TYR_PHOSPHATASE_1"/>
    <property type="match status" value="1"/>
</dbReference>
<dbReference type="InterPro" id="IPR000242">
    <property type="entry name" value="PTP_cat"/>
</dbReference>